<dbReference type="Proteomes" id="UP000258707">
    <property type="component" value="Chromosome"/>
</dbReference>
<organism evidence="1 2">
    <name type="scientific">Natrarchaeobaculum sulfurireducens</name>
    <dbReference type="NCBI Taxonomy" id="2044521"/>
    <lineage>
        <taxon>Archaea</taxon>
        <taxon>Methanobacteriati</taxon>
        <taxon>Methanobacteriota</taxon>
        <taxon>Stenosarchaea group</taxon>
        <taxon>Halobacteria</taxon>
        <taxon>Halobacteriales</taxon>
        <taxon>Natrialbaceae</taxon>
        <taxon>Natrarchaeobaculum</taxon>
    </lineage>
</organism>
<name>A0A346PHJ0_9EURY</name>
<reference evidence="2" key="1">
    <citation type="submission" date="2017-10" db="EMBL/GenBank/DDBJ databases">
        <title>Phenotypic and genomic properties of facultatively anaerobic sulfur-reducing natronoarchaea from hypersaline soda lakes.</title>
        <authorList>
            <person name="Sorokin D.Y."/>
            <person name="Kublanov I.V."/>
            <person name="Roman P."/>
            <person name="Sinninghe Damste J.S."/>
            <person name="Golyshin P.N."/>
            <person name="Rojo D."/>
            <person name="Ciordia S."/>
            <person name="Mena Md.C."/>
            <person name="Ferrer M."/>
            <person name="Messina E."/>
            <person name="Smedile F."/>
            <person name="La Spada G."/>
            <person name="La Cono V."/>
            <person name="Yakimov M.M."/>
        </authorList>
    </citation>
    <scope>NUCLEOTIDE SEQUENCE [LARGE SCALE GENOMIC DNA]</scope>
    <source>
        <strain evidence="2">AArc1</strain>
    </source>
</reference>
<gene>
    <name evidence="1" type="ORF">AArc1_2672</name>
</gene>
<dbReference type="RefSeq" id="WP_117364992.1">
    <property type="nucleotide sequence ID" value="NZ_CP024047.1"/>
</dbReference>
<dbReference type="GeneID" id="37639441"/>
<protein>
    <submittedName>
        <fullName evidence="1">Uncharacterized protein</fullName>
    </submittedName>
</protein>
<evidence type="ECO:0000313" key="2">
    <source>
        <dbReference type="Proteomes" id="UP000258707"/>
    </source>
</evidence>
<proteinExistence type="predicted"/>
<dbReference type="KEGG" id="nan:AArc1_2672"/>
<dbReference type="EMBL" id="CP024047">
    <property type="protein sequence ID" value="AXR78985.1"/>
    <property type="molecule type" value="Genomic_DNA"/>
</dbReference>
<evidence type="ECO:0000313" key="1">
    <source>
        <dbReference type="EMBL" id="AXR78985.1"/>
    </source>
</evidence>
<dbReference type="AlphaFoldDB" id="A0A346PHJ0"/>
<accession>A0A346PHJ0</accession>
<sequence length="177" mass="19179">MTNDLPDNVITGGNHRVGTIDADVDEAVLDDIMTGEQEVTYVGNAHDGFEIDNDWEEFSVNPASGSITFQGRTHKAQTLTTNHFSTPGLEHFEDAGLVDTETGELTEKAVVGGVVLESFDDDPSETDAEPVETFVFANCEIAAEGLDYGETDPGNTELTIYIRGKKYALGFRDEPAE</sequence>